<proteinExistence type="predicted"/>
<dbReference type="AlphaFoldDB" id="A0A1F8A2V5"/>
<dbReference type="Proteomes" id="UP000179179">
    <property type="component" value="Unassembled WGS sequence"/>
</dbReference>
<evidence type="ECO:0000259" key="1">
    <source>
        <dbReference type="Pfam" id="PF12697"/>
    </source>
</evidence>
<dbReference type="InterPro" id="IPR050228">
    <property type="entry name" value="Carboxylesterase_BioH"/>
</dbReference>
<dbReference type="EMBL" id="LYCR01000035">
    <property type="protein sequence ID" value="OGM46041.1"/>
    <property type="molecule type" value="Genomic_DNA"/>
</dbReference>
<dbReference type="InterPro" id="IPR000073">
    <property type="entry name" value="AB_hydrolase_1"/>
</dbReference>
<accession>A0A1F8A2V5</accession>
<comment type="caution">
    <text evidence="2">The sequence shown here is derived from an EMBL/GenBank/DDBJ whole genome shotgun (WGS) entry which is preliminary data.</text>
</comment>
<gene>
    <name evidence="2" type="ORF">ABOM_005634</name>
</gene>
<dbReference type="SUPFAM" id="SSF53474">
    <property type="entry name" value="alpha/beta-Hydrolases"/>
    <property type="match status" value="1"/>
</dbReference>
<dbReference type="PANTHER" id="PTHR43194:SF2">
    <property type="entry name" value="PEROXISOMAL MEMBRANE PROTEIN LPX1"/>
    <property type="match status" value="1"/>
</dbReference>
<dbReference type="RefSeq" id="XP_022389758.1">
    <property type="nucleotide sequence ID" value="XM_022532763.1"/>
</dbReference>
<name>A0A1F8A2V5_9EURO</name>
<protein>
    <recommendedName>
        <fullName evidence="1">AB hydrolase-1 domain-containing protein</fullName>
    </recommendedName>
</protein>
<dbReference type="GeneID" id="34449024"/>
<evidence type="ECO:0000313" key="3">
    <source>
        <dbReference type="Proteomes" id="UP000179179"/>
    </source>
</evidence>
<keyword evidence="3" id="KW-1185">Reference proteome</keyword>
<organism evidence="2 3">
    <name type="scientific">Aspergillus bombycis</name>
    <dbReference type="NCBI Taxonomy" id="109264"/>
    <lineage>
        <taxon>Eukaryota</taxon>
        <taxon>Fungi</taxon>
        <taxon>Dikarya</taxon>
        <taxon>Ascomycota</taxon>
        <taxon>Pezizomycotina</taxon>
        <taxon>Eurotiomycetes</taxon>
        <taxon>Eurotiomycetidae</taxon>
        <taxon>Eurotiales</taxon>
        <taxon>Aspergillaceae</taxon>
        <taxon>Aspergillus</taxon>
    </lineage>
</organism>
<dbReference type="InterPro" id="IPR029058">
    <property type="entry name" value="AB_hydrolase_fold"/>
</dbReference>
<dbReference type="Gene3D" id="3.40.50.1820">
    <property type="entry name" value="alpha/beta hydrolase"/>
    <property type="match status" value="1"/>
</dbReference>
<evidence type="ECO:0000313" key="2">
    <source>
        <dbReference type="EMBL" id="OGM46041.1"/>
    </source>
</evidence>
<reference evidence="2 3" key="1">
    <citation type="journal article" date="2016" name="Genome Biol. Evol.">
        <title>Draft genome sequence of an aflatoxigenic Aspergillus species, A. bombycis.</title>
        <authorList>
            <person name="Moore G.G."/>
            <person name="Mack B.M."/>
            <person name="Beltz S.B."/>
            <person name="Gilbert M.K."/>
        </authorList>
    </citation>
    <scope>NUCLEOTIDE SEQUENCE [LARGE SCALE GENOMIC DNA]</scope>
    <source>
        <strain evidence="3">NRRL 26010</strain>
    </source>
</reference>
<feature type="domain" description="AB hydrolase-1" evidence="1">
    <location>
        <begin position="34"/>
        <end position="274"/>
    </location>
</feature>
<dbReference type="OrthoDB" id="408373at2759"/>
<dbReference type="STRING" id="109264.A0A1F8A2V5"/>
<dbReference type="Pfam" id="PF12697">
    <property type="entry name" value="Abhydrolase_6"/>
    <property type="match status" value="1"/>
</dbReference>
<sequence>MQANKSSSATRIDVGDASLNYKLIGTGPLLIPMPGANGTAMLFEPLATALSSHFTVALYDRRGFGNSLLVTPGEPDTTTHLRAQADDVAKLIQYLSPGKPATVFAASGSGAMAIELLQSRPDLVQHLILHEPLLLDHLPTPFKSYIKNGLFTSILEFGGRGPATIRRVLLAYVQGKRDQRRLGQDPHYARLMCQRDDDTAFFFGFELQLVLDYHFDLENIRPHRDKLVCMKGSDISPELASCPVIALSDALGTSLELTPGGHNGFITDAEEFAKKLISTLDKEKAKL</sequence>
<dbReference type="PANTHER" id="PTHR43194">
    <property type="entry name" value="HYDROLASE ALPHA/BETA FOLD FAMILY"/>
    <property type="match status" value="1"/>
</dbReference>